<proteinExistence type="predicted"/>
<feature type="transmembrane region" description="Helical" evidence="1">
    <location>
        <begin position="38"/>
        <end position="60"/>
    </location>
</feature>
<gene>
    <name evidence="2" type="ORF">H9701_00400</name>
</gene>
<reference evidence="2" key="1">
    <citation type="journal article" date="2021" name="PeerJ">
        <title>Extensive microbial diversity within the chicken gut microbiome revealed by metagenomics and culture.</title>
        <authorList>
            <person name="Gilroy R."/>
            <person name="Ravi A."/>
            <person name="Getino M."/>
            <person name="Pursley I."/>
            <person name="Horton D.L."/>
            <person name="Alikhan N.F."/>
            <person name="Baker D."/>
            <person name="Gharbi K."/>
            <person name="Hall N."/>
            <person name="Watson M."/>
            <person name="Adriaenssens E.M."/>
            <person name="Foster-Nyarko E."/>
            <person name="Jarju S."/>
            <person name="Secka A."/>
            <person name="Antonio M."/>
            <person name="Oren A."/>
            <person name="Chaudhuri R.R."/>
            <person name="La Ragione R."/>
            <person name="Hildebrand F."/>
            <person name="Pallen M.J."/>
        </authorList>
    </citation>
    <scope>NUCLEOTIDE SEQUENCE</scope>
    <source>
        <strain evidence="2">CHK186-1790</strain>
    </source>
</reference>
<dbReference type="Proteomes" id="UP000823882">
    <property type="component" value="Unassembled WGS sequence"/>
</dbReference>
<feature type="transmembrane region" description="Helical" evidence="1">
    <location>
        <begin position="91"/>
        <end position="108"/>
    </location>
</feature>
<evidence type="ECO:0000313" key="3">
    <source>
        <dbReference type="Proteomes" id="UP000823882"/>
    </source>
</evidence>
<keyword evidence="1" id="KW-0812">Transmembrane</keyword>
<evidence type="ECO:0000256" key="1">
    <source>
        <dbReference type="SAM" id="Phobius"/>
    </source>
</evidence>
<accession>A0A9D2NXZ0</accession>
<dbReference type="AlphaFoldDB" id="A0A9D2NXZ0"/>
<dbReference type="EMBL" id="DWWJ01000005">
    <property type="protein sequence ID" value="HJC39997.1"/>
    <property type="molecule type" value="Genomic_DNA"/>
</dbReference>
<sequence length="140" mass="15270">MKETWKKGLSVAGAVLGLALLAVVIFRGDGLPGWANGLLAGLGGASLGLGGGGVVMEVAARRMTPKERAELERSETDERNIAIREKAAQDSWYWTSVLLWVPFVAALVRQDPVFIPVSLGVLAFHHAFYIFHIGRWARRM</sequence>
<reference evidence="2" key="2">
    <citation type="submission" date="2021-04" db="EMBL/GenBank/DDBJ databases">
        <authorList>
            <person name="Gilroy R."/>
        </authorList>
    </citation>
    <scope>NUCLEOTIDE SEQUENCE</scope>
    <source>
        <strain evidence="2">CHK186-1790</strain>
    </source>
</reference>
<organism evidence="2 3">
    <name type="scientific">Candidatus Intestinimonas pullistercoris</name>
    <dbReference type="NCBI Taxonomy" id="2838623"/>
    <lineage>
        <taxon>Bacteria</taxon>
        <taxon>Bacillati</taxon>
        <taxon>Bacillota</taxon>
        <taxon>Clostridia</taxon>
        <taxon>Eubacteriales</taxon>
        <taxon>Intestinimonas</taxon>
    </lineage>
</organism>
<name>A0A9D2NXZ0_9FIRM</name>
<evidence type="ECO:0000313" key="2">
    <source>
        <dbReference type="EMBL" id="HJC39997.1"/>
    </source>
</evidence>
<protein>
    <recommendedName>
        <fullName evidence="4">DUF2178 domain-containing protein</fullName>
    </recommendedName>
</protein>
<feature type="transmembrane region" description="Helical" evidence="1">
    <location>
        <begin position="114"/>
        <end position="134"/>
    </location>
</feature>
<evidence type="ECO:0008006" key="4">
    <source>
        <dbReference type="Google" id="ProtNLM"/>
    </source>
</evidence>
<keyword evidence="1" id="KW-0472">Membrane</keyword>
<keyword evidence="1" id="KW-1133">Transmembrane helix</keyword>
<comment type="caution">
    <text evidence="2">The sequence shown here is derived from an EMBL/GenBank/DDBJ whole genome shotgun (WGS) entry which is preliminary data.</text>
</comment>